<accession>A0A1B6DDX9</accession>
<reference evidence="4" key="1">
    <citation type="submission" date="2015-12" db="EMBL/GenBank/DDBJ databases">
        <title>De novo transcriptome assembly of four potential Pierce s Disease insect vectors from Arizona vineyards.</title>
        <authorList>
            <person name="Tassone E.E."/>
        </authorList>
    </citation>
    <scope>NUCLEOTIDE SEQUENCE</scope>
</reference>
<comment type="similarity">
    <text evidence="1">Belongs to the peptidase C1 family.</text>
</comment>
<protein>
    <recommendedName>
        <fullName evidence="3">Peptidase C1A papain C-terminal domain-containing protein</fullName>
    </recommendedName>
</protein>
<evidence type="ECO:0000256" key="1">
    <source>
        <dbReference type="ARBA" id="ARBA00008455"/>
    </source>
</evidence>
<sequence length="320" mass="35986">EMYKIIFIVVLFQIRCFTTSRIFNDDFISKINRNQSLWTAGKVFHDNSTLKNLFSVFPERKLKLAALHGGTNEKQTLPQDFVASSKWRKCKSLEEVPNQGNCAGAWAIAVTSVYRDRMCIKNNTKTHASEKYLMSCCGDCGQGCFGGYLDVALGYFQNHGLPSGGKKGCQPYSVDPLPSHEGAILCHKVRETTGWCFEKRCSNEKSMRSNSLVKIQGAFKVQGEARIRAEIFNNGPVMGVMIVFEDLLVYRGGVYRHTEGALVGKQQVRIVGWGIDKKTRAKYWLVVNSWGSLWGESGRVRILRGVNECDLEDNIVTMKV</sequence>
<dbReference type="GO" id="GO:0008234">
    <property type="term" value="F:cysteine-type peptidase activity"/>
    <property type="evidence" value="ECO:0007669"/>
    <property type="project" value="InterPro"/>
</dbReference>
<feature type="chain" id="PRO_5018647870" description="Peptidase C1A papain C-terminal domain-containing protein" evidence="2">
    <location>
        <begin position="21"/>
        <end position="320"/>
    </location>
</feature>
<feature type="non-terminal residue" evidence="4">
    <location>
        <position position="1"/>
    </location>
</feature>
<dbReference type="EMBL" id="GEDC01013456">
    <property type="protein sequence ID" value="JAS23842.1"/>
    <property type="molecule type" value="Transcribed_RNA"/>
</dbReference>
<gene>
    <name evidence="4" type="ORF">g.44906</name>
</gene>
<dbReference type="SMART" id="SM00645">
    <property type="entry name" value="Pept_C1"/>
    <property type="match status" value="1"/>
</dbReference>
<feature type="domain" description="Peptidase C1A papain C-terminal" evidence="3">
    <location>
        <begin position="77"/>
        <end position="319"/>
    </location>
</feature>
<feature type="signal peptide" evidence="2">
    <location>
        <begin position="1"/>
        <end position="20"/>
    </location>
</feature>
<dbReference type="AlphaFoldDB" id="A0A1B6DDX9"/>
<proteinExistence type="inferred from homology"/>
<dbReference type="InterPro" id="IPR038765">
    <property type="entry name" value="Papain-like_cys_pep_sf"/>
</dbReference>
<dbReference type="Gene3D" id="3.90.70.10">
    <property type="entry name" value="Cysteine proteinases"/>
    <property type="match status" value="1"/>
</dbReference>
<evidence type="ECO:0000313" key="4">
    <source>
        <dbReference type="EMBL" id="JAS23842.1"/>
    </source>
</evidence>
<dbReference type="InterPro" id="IPR000668">
    <property type="entry name" value="Peptidase_C1A_C"/>
</dbReference>
<organism evidence="4">
    <name type="scientific">Clastoptera arizonana</name>
    <name type="common">Arizona spittle bug</name>
    <dbReference type="NCBI Taxonomy" id="38151"/>
    <lineage>
        <taxon>Eukaryota</taxon>
        <taxon>Metazoa</taxon>
        <taxon>Ecdysozoa</taxon>
        <taxon>Arthropoda</taxon>
        <taxon>Hexapoda</taxon>
        <taxon>Insecta</taxon>
        <taxon>Pterygota</taxon>
        <taxon>Neoptera</taxon>
        <taxon>Paraneoptera</taxon>
        <taxon>Hemiptera</taxon>
        <taxon>Auchenorrhyncha</taxon>
        <taxon>Cercopoidea</taxon>
        <taxon>Clastopteridae</taxon>
        <taxon>Clastoptera</taxon>
    </lineage>
</organism>
<dbReference type="Pfam" id="PF00112">
    <property type="entry name" value="Peptidase_C1"/>
    <property type="match status" value="1"/>
</dbReference>
<evidence type="ECO:0000259" key="3">
    <source>
        <dbReference type="SMART" id="SM00645"/>
    </source>
</evidence>
<dbReference type="CDD" id="cd02620">
    <property type="entry name" value="Peptidase_C1A_CathepsinB"/>
    <property type="match status" value="1"/>
</dbReference>
<dbReference type="GO" id="GO:0006508">
    <property type="term" value="P:proteolysis"/>
    <property type="evidence" value="ECO:0007669"/>
    <property type="project" value="InterPro"/>
</dbReference>
<dbReference type="SUPFAM" id="SSF54001">
    <property type="entry name" value="Cysteine proteinases"/>
    <property type="match status" value="1"/>
</dbReference>
<name>A0A1B6DDX9_9HEMI</name>
<evidence type="ECO:0000256" key="2">
    <source>
        <dbReference type="SAM" id="SignalP"/>
    </source>
</evidence>
<dbReference type="InterPro" id="IPR013128">
    <property type="entry name" value="Peptidase_C1A"/>
</dbReference>
<dbReference type="PANTHER" id="PTHR12411">
    <property type="entry name" value="CYSTEINE PROTEASE FAMILY C1-RELATED"/>
    <property type="match status" value="1"/>
</dbReference>
<keyword evidence="2" id="KW-0732">Signal</keyword>